<feature type="signal peptide" evidence="1">
    <location>
        <begin position="1"/>
        <end position="20"/>
    </location>
</feature>
<dbReference type="InterPro" id="IPR047111">
    <property type="entry name" value="YbaP-like"/>
</dbReference>
<dbReference type="EMBL" id="CP150096">
    <property type="protein sequence ID" value="WZN44139.1"/>
    <property type="molecule type" value="Genomic_DNA"/>
</dbReference>
<gene>
    <name evidence="2" type="ORF">WJU22_14660</name>
</gene>
<dbReference type="RefSeq" id="WP_341838931.1">
    <property type="nucleotide sequence ID" value="NZ_CP149792.1"/>
</dbReference>
<accession>A0ABZ2YW75</accession>
<feature type="chain" id="PRO_5047314829" evidence="1">
    <location>
        <begin position="21"/>
        <end position="284"/>
    </location>
</feature>
<dbReference type="Pfam" id="PF01963">
    <property type="entry name" value="TraB_PrgY_gumN"/>
    <property type="match status" value="1"/>
</dbReference>
<sequence length="284" mass="31706">MFKKTFAVIASLCLTIPAFAQQTLLYRISGNGLSQPSYLYGTVHLICERDFKMPAGLEKAVKTTQSLYLEVDMDDPNLILAMAPLLQSNEPGYSLSDAFTPADFKKLDRFMSDSLGMDLVNFKKMKPMVLLSVILPKMLECKTSVSYEQKLMELAKGAGKPVEGLEEIADQIAVFDNMPDSLEARMIMDYINDIPKQKAIFSRLIANYKKGDVAALHQMLGESPEFKGYEDVLVYNRNRNWIPVMDKAMRQNGALFAVGAMHLGGEKGVISLLKKKGFKVEPVK</sequence>
<evidence type="ECO:0000256" key="1">
    <source>
        <dbReference type="SAM" id="SignalP"/>
    </source>
</evidence>
<proteinExistence type="predicted"/>
<protein>
    <submittedName>
        <fullName evidence="2">TraB/GumN family protein</fullName>
    </submittedName>
</protein>
<evidence type="ECO:0000313" key="3">
    <source>
        <dbReference type="Proteomes" id="UP001449657"/>
    </source>
</evidence>
<keyword evidence="3" id="KW-1185">Reference proteome</keyword>
<dbReference type="InterPro" id="IPR002816">
    <property type="entry name" value="TraB/PrgY/GumN_fam"/>
</dbReference>
<dbReference type="Proteomes" id="UP001449657">
    <property type="component" value="Chromosome"/>
</dbReference>
<keyword evidence="1" id="KW-0732">Signal</keyword>
<name>A0ABZ2YW75_9BACT</name>
<dbReference type="PANTHER" id="PTHR40590:SF1">
    <property type="entry name" value="CYTOPLASMIC PROTEIN"/>
    <property type="match status" value="1"/>
</dbReference>
<dbReference type="PANTHER" id="PTHR40590">
    <property type="entry name" value="CYTOPLASMIC PROTEIN-RELATED"/>
    <property type="match status" value="1"/>
</dbReference>
<evidence type="ECO:0000313" key="2">
    <source>
        <dbReference type="EMBL" id="WZN44139.1"/>
    </source>
</evidence>
<dbReference type="CDD" id="cd14789">
    <property type="entry name" value="Tiki"/>
    <property type="match status" value="1"/>
</dbReference>
<reference evidence="2 3" key="1">
    <citation type="submission" date="2024-03" db="EMBL/GenBank/DDBJ databases">
        <title>Chitinophaga caseinilytica sp. nov., a casein hydrolysing bacterium isolated from forest soil.</title>
        <authorList>
            <person name="Lee D.S."/>
            <person name="Han D.M."/>
            <person name="Baek J.H."/>
            <person name="Choi D.G."/>
            <person name="Jeon J.H."/>
            <person name="Jeon C.O."/>
        </authorList>
    </citation>
    <scope>NUCLEOTIDE SEQUENCE [LARGE SCALE GENOMIC DNA]</scope>
    <source>
        <strain evidence="2 3">KACC 19118</strain>
    </source>
</reference>
<organism evidence="2 3">
    <name type="scientific">Chitinophaga caseinilytica</name>
    <dbReference type="NCBI Taxonomy" id="2267521"/>
    <lineage>
        <taxon>Bacteria</taxon>
        <taxon>Pseudomonadati</taxon>
        <taxon>Bacteroidota</taxon>
        <taxon>Chitinophagia</taxon>
        <taxon>Chitinophagales</taxon>
        <taxon>Chitinophagaceae</taxon>
        <taxon>Chitinophaga</taxon>
    </lineage>
</organism>